<dbReference type="InterPro" id="IPR056832">
    <property type="entry name" value="ARM_TT21_2nd"/>
</dbReference>
<dbReference type="InterPro" id="IPR019734">
    <property type="entry name" value="TPR_rpt"/>
</dbReference>
<sequence length="383" mass="43587">MFLFITFIFTGCNTTPAPKPEKESTPSPLTLVNPNLFKLISVPSEEEIFALPKAEKSKFLAEYNEYISQGLRADKAIERYLDRTMGYFSYDGETLTASESQSKQQGNCVSLAILTQAYANVAGVETGFREVSTYPIFKKEQDLLIVSTHFNTKLYAPKDSEEKDKDWIQILRAGTVVDYFPQQNTFYLGNATYSSLLSKYYSNLATNALIDEHFDLSYSLINEALKFTPKNPELINLLAILHRRAGDTKTAEQLFQFAIQHNLTSSNLIASYRFLAAQQSNTDLVERLNEELEKAAKTPFDFLLIAKQSLEKKHFGKAKKTLNKIIEQHPYLPEPYFELAKTHYLQNDHDLAKEALEKAIKMSDSQEKTGIYEAKLKSLELML</sequence>
<evidence type="ECO:0000313" key="3">
    <source>
        <dbReference type="EMBL" id="TLX48959.1"/>
    </source>
</evidence>
<gene>
    <name evidence="3" type="ORF">C1E24_00170</name>
</gene>
<dbReference type="PROSITE" id="PS50005">
    <property type="entry name" value="TPR"/>
    <property type="match status" value="1"/>
</dbReference>
<dbReference type="AlphaFoldDB" id="A0A5R9Q910"/>
<dbReference type="Proteomes" id="UP000309186">
    <property type="component" value="Unassembled WGS sequence"/>
</dbReference>
<comment type="caution">
    <text evidence="3">The sequence shown here is derived from an EMBL/GenBank/DDBJ whole genome shotgun (WGS) entry which is preliminary data.</text>
</comment>
<reference evidence="3 4" key="1">
    <citation type="submission" date="2018-01" db="EMBL/GenBank/DDBJ databases">
        <title>Co-occurrence of chitin degradation, pigmentation and bioactivity in marine Pseudoalteromonas.</title>
        <authorList>
            <person name="Paulsen S."/>
            <person name="Gram L."/>
            <person name="Machado H."/>
        </authorList>
    </citation>
    <scope>NUCLEOTIDE SEQUENCE [LARGE SCALE GENOMIC DNA]</scope>
    <source>
        <strain evidence="3 4">S3663</strain>
    </source>
</reference>
<name>A0A5R9Q910_9GAMM</name>
<feature type="repeat" description="TPR" evidence="1">
    <location>
        <begin position="333"/>
        <end position="366"/>
    </location>
</feature>
<dbReference type="SUPFAM" id="SSF48452">
    <property type="entry name" value="TPR-like"/>
    <property type="match status" value="1"/>
</dbReference>
<proteinExistence type="predicted"/>
<evidence type="ECO:0000259" key="2">
    <source>
        <dbReference type="Pfam" id="PF25060"/>
    </source>
</evidence>
<feature type="domain" description="Tetratricopeptide repeat protein 21A/21B second ARM" evidence="2">
    <location>
        <begin position="286"/>
        <end position="366"/>
    </location>
</feature>
<evidence type="ECO:0000313" key="4">
    <source>
        <dbReference type="Proteomes" id="UP000309186"/>
    </source>
</evidence>
<evidence type="ECO:0000256" key="1">
    <source>
        <dbReference type="PROSITE-ProRule" id="PRU00339"/>
    </source>
</evidence>
<organism evidence="3 4">
    <name type="scientific">Pseudoalteromonas phenolica</name>
    <dbReference type="NCBI Taxonomy" id="161398"/>
    <lineage>
        <taxon>Bacteria</taxon>
        <taxon>Pseudomonadati</taxon>
        <taxon>Pseudomonadota</taxon>
        <taxon>Gammaproteobacteria</taxon>
        <taxon>Alteromonadales</taxon>
        <taxon>Pseudoalteromonadaceae</taxon>
        <taxon>Pseudoalteromonas</taxon>
    </lineage>
</organism>
<accession>A0A5R9Q910</accession>
<dbReference type="InterPro" id="IPR011990">
    <property type="entry name" value="TPR-like_helical_dom_sf"/>
</dbReference>
<keyword evidence="1" id="KW-0802">TPR repeat</keyword>
<dbReference type="Pfam" id="PF25060">
    <property type="entry name" value="ARM_TT21_2nd"/>
    <property type="match status" value="1"/>
</dbReference>
<dbReference type="Gene3D" id="1.25.40.10">
    <property type="entry name" value="Tetratricopeptide repeat domain"/>
    <property type="match status" value="2"/>
</dbReference>
<protein>
    <recommendedName>
        <fullName evidence="2">Tetratricopeptide repeat protein 21A/21B second ARM domain-containing protein</fullName>
    </recommendedName>
</protein>
<dbReference type="SMART" id="SM00028">
    <property type="entry name" value="TPR"/>
    <property type="match status" value="4"/>
</dbReference>
<dbReference type="EMBL" id="PPSW01000001">
    <property type="protein sequence ID" value="TLX48959.1"/>
    <property type="molecule type" value="Genomic_DNA"/>
</dbReference>